<dbReference type="InterPro" id="IPR001680">
    <property type="entry name" value="WD40_rpt"/>
</dbReference>
<reference evidence="5" key="1">
    <citation type="submission" date="2020-05" db="EMBL/GenBank/DDBJ databases">
        <title>Mycena genomes resolve the evolution of fungal bioluminescence.</title>
        <authorList>
            <person name="Tsai I.J."/>
        </authorList>
    </citation>
    <scope>NUCLEOTIDE SEQUENCE</scope>
    <source>
        <strain evidence="5">160909Yilan</strain>
    </source>
</reference>
<dbReference type="Pfam" id="PF20152">
    <property type="entry name" value="DUF6534"/>
    <property type="match status" value="1"/>
</dbReference>
<feature type="domain" description="DUF6534" evidence="4">
    <location>
        <begin position="652"/>
        <end position="736"/>
    </location>
</feature>
<evidence type="ECO:0000313" key="6">
    <source>
        <dbReference type="Proteomes" id="UP000623467"/>
    </source>
</evidence>
<protein>
    <submittedName>
        <fullName evidence="5">WD-REPEATS-REGION domain-containing protein</fullName>
    </submittedName>
</protein>
<feature type="compositionally biased region" description="Low complexity" evidence="2">
    <location>
        <begin position="16"/>
        <end position="29"/>
    </location>
</feature>
<keyword evidence="3" id="KW-0812">Transmembrane</keyword>
<keyword evidence="1" id="KW-0853">WD repeat</keyword>
<feature type="transmembrane region" description="Helical" evidence="3">
    <location>
        <begin position="606"/>
        <end position="631"/>
    </location>
</feature>
<dbReference type="Proteomes" id="UP000623467">
    <property type="component" value="Unassembled WGS sequence"/>
</dbReference>
<dbReference type="InterPro" id="IPR045339">
    <property type="entry name" value="DUF6534"/>
</dbReference>
<feature type="repeat" description="WD" evidence="1">
    <location>
        <begin position="205"/>
        <end position="237"/>
    </location>
</feature>
<feature type="region of interest" description="Disordered" evidence="2">
    <location>
        <begin position="446"/>
        <end position="471"/>
    </location>
</feature>
<dbReference type="Gene3D" id="2.130.10.10">
    <property type="entry name" value="YVTN repeat-like/Quinoprotein amine dehydrogenase"/>
    <property type="match status" value="1"/>
</dbReference>
<keyword evidence="3" id="KW-1133">Transmembrane helix</keyword>
<dbReference type="PANTHER" id="PTHR40465">
    <property type="entry name" value="CHROMOSOME 1, WHOLE GENOME SHOTGUN SEQUENCE"/>
    <property type="match status" value="1"/>
</dbReference>
<feature type="compositionally biased region" description="Basic and acidic residues" evidence="2">
    <location>
        <begin position="1"/>
        <end position="15"/>
    </location>
</feature>
<proteinExistence type="predicted"/>
<comment type="caution">
    <text evidence="5">The sequence shown here is derived from an EMBL/GenBank/DDBJ whole genome shotgun (WGS) entry which is preliminary data.</text>
</comment>
<dbReference type="PANTHER" id="PTHR40465:SF1">
    <property type="entry name" value="DUF6534 DOMAIN-CONTAINING PROTEIN"/>
    <property type="match status" value="1"/>
</dbReference>
<dbReference type="Pfam" id="PF00400">
    <property type="entry name" value="WD40"/>
    <property type="match status" value="2"/>
</dbReference>
<dbReference type="SMART" id="SM00320">
    <property type="entry name" value="WD40"/>
    <property type="match status" value="4"/>
</dbReference>
<evidence type="ECO:0000259" key="4">
    <source>
        <dbReference type="Pfam" id="PF20152"/>
    </source>
</evidence>
<feature type="transmembrane region" description="Helical" evidence="3">
    <location>
        <begin position="576"/>
        <end position="594"/>
    </location>
</feature>
<dbReference type="EMBL" id="JACAZH010000003">
    <property type="protein sequence ID" value="KAF7373631.1"/>
    <property type="molecule type" value="Genomic_DNA"/>
</dbReference>
<feature type="transmembrane region" description="Helical" evidence="3">
    <location>
        <begin position="643"/>
        <end position="667"/>
    </location>
</feature>
<evidence type="ECO:0000256" key="3">
    <source>
        <dbReference type="SAM" id="Phobius"/>
    </source>
</evidence>
<feature type="transmembrane region" description="Helical" evidence="3">
    <location>
        <begin position="535"/>
        <end position="556"/>
    </location>
</feature>
<organism evidence="5 6">
    <name type="scientific">Mycena sanguinolenta</name>
    <dbReference type="NCBI Taxonomy" id="230812"/>
    <lineage>
        <taxon>Eukaryota</taxon>
        <taxon>Fungi</taxon>
        <taxon>Dikarya</taxon>
        <taxon>Basidiomycota</taxon>
        <taxon>Agaricomycotina</taxon>
        <taxon>Agaricomycetes</taxon>
        <taxon>Agaricomycetidae</taxon>
        <taxon>Agaricales</taxon>
        <taxon>Marasmiineae</taxon>
        <taxon>Mycenaceae</taxon>
        <taxon>Mycena</taxon>
    </lineage>
</organism>
<dbReference type="PROSITE" id="PS50294">
    <property type="entry name" value="WD_REPEATS_REGION"/>
    <property type="match status" value="1"/>
</dbReference>
<dbReference type="OrthoDB" id="10263272at2759"/>
<sequence>MPLRGSDGERYDIPRSRPLSTSSSISIPGTPGPPAMLIRSASFSSFHSQMGEASLQPYYPDGSSKYCLRDSRFTVDFSPSSEKSMPLAYFPQNHNLYFSRGNRVHYRNMIAADSVSQLCKLQDKDGDLTLLEAGGTHLALATSNGIVQVWDTQSKKLICNWTTKGVGSMAWNESVLSIGGTKGTIRHYDIRVQPTSKMKEQASKVTRHQASIATLTWNKDGKLLASGDESGLIYTWDSRARIPLDVGEFHQRRKKIQHAHPISALAWSPWQSKLLATGDVGGTVKLWTIDQANPKTNATSPSQLEHGSKIVNLDFSPNYRELLTVLGPIVVPAIPSTTPDLSPWPRIILTNSITVHSFPSLRHIATVPVSERDVCGSILNTGTSVHKIVVAIPSETKLKVFEVWGKKKEIRRQTSSLGTMLPEVSGGSSTTPPQARCRTLVLPGLHFLPDSPNRQRTSRKRGPSPPCIRPQSHHATPLLLVALIFPFGAMKGPAEIAHGPMFLGLTLNILLYGIMLTQIYLYMTTYKRDPMYIKLYIAVLVVADTLNTGFMVAYLYQSLVVHFNDLAYLAKANWVFATDPAMTGIIGAMVQLFYAWRIKTLTGNIWIVALICICALTNAFGGLASASAIAFVPQFSHFQEFQVPVICWLMSAAVGDVIITTTLVSFFKKHRTGCDATDTKVDQIIRLTIQTGMITSLCSVIDLGLFLGDTSGMHLLFNLPLAKLYSNSLMSSLNARGGWRRSEPDDSGDMKTVPLHLSVNVPPILTTGTYGSPSMTQQTTCHLVSSVSQKSCIDSPA</sequence>
<accession>A0A8H7DJJ4</accession>
<name>A0A8H7DJJ4_9AGAR</name>
<dbReference type="PROSITE" id="PS50082">
    <property type="entry name" value="WD_REPEATS_2"/>
    <property type="match status" value="2"/>
</dbReference>
<keyword evidence="3" id="KW-0472">Membrane</keyword>
<dbReference type="AlphaFoldDB" id="A0A8H7DJJ4"/>
<evidence type="ECO:0000256" key="2">
    <source>
        <dbReference type="SAM" id="MobiDB-lite"/>
    </source>
</evidence>
<feature type="region of interest" description="Disordered" evidence="2">
    <location>
        <begin position="1"/>
        <end position="31"/>
    </location>
</feature>
<evidence type="ECO:0000313" key="5">
    <source>
        <dbReference type="EMBL" id="KAF7373631.1"/>
    </source>
</evidence>
<feature type="repeat" description="WD" evidence="1">
    <location>
        <begin position="255"/>
        <end position="297"/>
    </location>
</feature>
<gene>
    <name evidence="5" type="ORF">MSAN_00573500</name>
</gene>
<dbReference type="InterPro" id="IPR015943">
    <property type="entry name" value="WD40/YVTN_repeat-like_dom_sf"/>
</dbReference>
<dbReference type="SUPFAM" id="SSF50978">
    <property type="entry name" value="WD40 repeat-like"/>
    <property type="match status" value="1"/>
</dbReference>
<feature type="transmembrane region" description="Helical" evidence="3">
    <location>
        <begin position="501"/>
        <end position="523"/>
    </location>
</feature>
<keyword evidence="6" id="KW-1185">Reference proteome</keyword>
<dbReference type="InterPro" id="IPR036322">
    <property type="entry name" value="WD40_repeat_dom_sf"/>
</dbReference>
<evidence type="ECO:0000256" key="1">
    <source>
        <dbReference type="PROSITE-ProRule" id="PRU00221"/>
    </source>
</evidence>